<evidence type="ECO:0000259" key="2">
    <source>
        <dbReference type="Pfam" id="PF22422"/>
    </source>
</evidence>
<dbReference type="Gene3D" id="1.10.287.100">
    <property type="match status" value="1"/>
</dbReference>
<dbReference type="Pfam" id="PF21152">
    <property type="entry name" value="YgjK_N"/>
    <property type="match status" value="1"/>
</dbReference>
<organism evidence="3 4">
    <name type="scientific">Thalassotalea profundi</name>
    <dbReference type="NCBI Taxonomy" id="2036687"/>
    <lineage>
        <taxon>Bacteria</taxon>
        <taxon>Pseudomonadati</taxon>
        <taxon>Pseudomonadota</taxon>
        <taxon>Gammaproteobacteria</taxon>
        <taxon>Alteromonadales</taxon>
        <taxon>Colwelliaceae</taxon>
        <taxon>Thalassotalea</taxon>
    </lineage>
</organism>
<dbReference type="Proteomes" id="UP000626370">
    <property type="component" value="Unassembled WGS sequence"/>
</dbReference>
<dbReference type="InterPro" id="IPR048450">
    <property type="entry name" value="YgjK_N"/>
</dbReference>
<dbReference type="InterPro" id="IPR001661">
    <property type="entry name" value="Glyco_hydro_37"/>
</dbReference>
<dbReference type="InterPro" id="IPR012341">
    <property type="entry name" value="6hp_glycosidase-like_sf"/>
</dbReference>
<dbReference type="InterPro" id="IPR054491">
    <property type="entry name" value="MGH1-like_GH"/>
</dbReference>
<feature type="domain" description="Mannosylglycerate hydrolase MGH1-like glycoside hydrolase" evidence="2">
    <location>
        <begin position="347"/>
        <end position="797"/>
    </location>
</feature>
<evidence type="ECO:0000313" key="4">
    <source>
        <dbReference type="Proteomes" id="UP000626370"/>
    </source>
</evidence>
<keyword evidence="4" id="KW-1185">Reference proteome</keyword>
<sequence length="816" mass="93492">MNNITENLPTNQYNLLAFENVINRFGTPNQMRMFDSYQNQKFNPFFDNGAWHGFLLPDKPENYAAFTGPMVIAQEYSVFLSEQLEQLQLIDLKSNKKINLADAEIKSYTLPGELHLKYQLNSFSIDLALYFISNRTAIISTTINNSSNANLNLALIWSGELLSKWDNKKQVAQAHQQWSPTISASANNVTFNFNRVQSTWELLLADNAQYQINRSIPAETMLTAETNSYKSKAKVTVLAQQQLTITTTQSYFHNEQEAKAEKIKIDKALSSPDQFITKSKQRWQKYLDGLLVNQNNKQNLIQHNSLTQQRVAVKALETLIGNWRSPAGNIKHDGITPSVTARWFNGLWAWDSWKHVYAIANLAPELARNNVLAMFDYQISANDKLRPQDKGMIIDAVFYNKDETRDDIGGNWNERNTKPPLASWAIWKIYQSTGDIAFIEALFPKLIQYHKWWYRNRDHNKNGLVEYGATKHPLHNNEQDQLTFEVHYNTTNQHKNIDLSNCKTLSTHQFKCAGEQLYQQVIQDGHYTKLDIGAQHGAAWESGMDNAARFGFITEKQLKVYAKNRYNNDIKRAQKDWQVRFFENRDSANKLLGYSINQESVELNSYLALEKHLLAKMARLLNNETLASQLDKSAEVLKQRINQCFYDQHSGYYYDLKITETPTTNTDVCQGELLTYRGKGPEGWSPLWANIADIDKAERVVASMLDEKEFNTVIPLGTAALTNPAYHADIYWRGRVWLDQFYFGIVALKNYGKNVQANELLTKLYKNAEGLSSDQAIRENYNPETGAVQGATNFSWSAAHLLMLYQEALVSDSVSQ</sequence>
<reference evidence="4" key="1">
    <citation type="journal article" date="2019" name="Int. J. Syst. Evol. Microbiol.">
        <title>The Global Catalogue of Microorganisms (GCM) 10K type strain sequencing project: providing services to taxonomists for standard genome sequencing and annotation.</title>
        <authorList>
            <consortium name="The Broad Institute Genomics Platform"/>
            <consortium name="The Broad Institute Genome Sequencing Center for Infectious Disease"/>
            <person name="Wu L."/>
            <person name="Ma J."/>
        </authorList>
    </citation>
    <scope>NUCLEOTIDE SEQUENCE [LARGE SCALE GENOMIC DNA]</scope>
    <source>
        <strain evidence="4">CGMCC 1.15922</strain>
    </source>
</reference>
<dbReference type="SUPFAM" id="SSF48208">
    <property type="entry name" value="Six-hairpin glycosidases"/>
    <property type="match status" value="1"/>
</dbReference>
<dbReference type="PANTHER" id="PTHR23403">
    <property type="entry name" value="TREHALASE"/>
    <property type="match status" value="1"/>
</dbReference>
<accession>A0ABQ3IKY8</accession>
<dbReference type="Pfam" id="PF22422">
    <property type="entry name" value="MGH1-like_GH"/>
    <property type="match status" value="1"/>
</dbReference>
<evidence type="ECO:0000313" key="3">
    <source>
        <dbReference type="EMBL" id="GHE86896.1"/>
    </source>
</evidence>
<dbReference type="Gene3D" id="3.30.1390.40">
    <property type="entry name" value="Ribosomal protein L30p/L7e"/>
    <property type="match status" value="1"/>
</dbReference>
<dbReference type="EMBL" id="BNAH01000005">
    <property type="protein sequence ID" value="GHE86896.1"/>
    <property type="molecule type" value="Genomic_DNA"/>
</dbReference>
<proteinExistence type="predicted"/>
<protein>
    <submittedName>
        <fullName evidence="3">Alpha-glucosidase</fullName>
    </submittedName>
</protein>
<evidence type="ECO:0000259" key="1">
    <source>
        <dbReference type="Pfam" id="PF21152"/>
    </source>
</evidence>
<dbReference type="NCBIfam" id="NF007525">
    <property type="entry name" value="PRK10137.1"/>
    <property type="match status" value="1"/>
</dbReference>
<name>A0ABQ3IKY8_9GAMM</name>
<dbReference type="InterPro" id="IPR008928">
    <property type="entry name" value="6-hairpin_glycosidase_sf"/>
</dbReference>
<feature type="domain" description="Glucosidase YgjK N-terminal" evidence="1">
    <location>
        <begin position="23"/>
        <end position="284"/>
    </location>
</feature>
<comment type="caution">
    <text evidence="3">The sequence shown here is derived from an EMBL/GenBank/DDBJ whole genome shotgun (WGS) entry which is preliminary data.</text>
</comment>
<dbReference type="PANTHER" id="PTHR23403:SF1">
    <property type="entry name" value="TREHALASE"/>
    <property type="match status" value="1"/>
</dbReference>
<dbReference type="Gene3D" id="1.50.10.10">
    <property type="match status" value="1"/>
</dbReference>
<dbReference type="Gene3D" id="2.70.98.50">
    <property type="entry name" value="putative glycoside hydrolase family protein from bacillus halodurans"/>
    <property type="match status" value="1"/>
</dbReference>
<gene>
    <name evidence="3" type="ORF">GCM10011501_15180</name>
</gene>